<sequence length="80" mass="9312">MKQLSQQLRQKTSPADWKGLTGIRDWIVNGYDDIEYDILYNAITQDCSRVMSLIARLLESYPVDDTVTPLDNVQWYKDAK</sequence>
<evidence type="ECO:0000313" key="4">
    <source>
        <dbReference type="EMBL" id="GGI14800.1"/>
    </source>
</evidence>
<evidence type="ECO:0000256" key="2">
    <source>
        <dbReference type="ARBA" id="ARBA00022722"/>
    </source>
</evidence>
<comment type="caution">
    <text evidence="4">The sequence shown here is derived from an EMBL/GenBank/DDBJ whole genome shotgun (WGS) entry which is preliminary data.</text>
</comment>
<dbReference type="GO" id="GO:0016787">
    <property type="term" value="F:hydrolase activity"/>
    <property type="evidence" value="ECO:0007669"/>
    <property type="project" value="UniProtKB-KW"/>
</dbReference>
<keyword evidence="1" id="KW-1277">Toxin-antitoxin system</keyword>
<protein>
    <recommendedName>
        <fullName evidence="6">Antitoxin</fullName>
    </recommendedName>
</protein>
<evidence type="ECO:0000256" key="1">
    <source>
        <dbReference type="ARBA" id="ARBA00022649"/>
    </source>
</evidence>
<dbReference type="GO" id="GO:0004540">
    <property type="term" value="F:RNA nuclease activity"/>
    <property type="evidence" value="ECO:0007669"/>
    <property type="project" value="InterPro"/>
</dbReference>
<dbReference type="Pfam" id="PF01934">
    <property type="entry name" value="HepT-like"/>
    <property type="match status" value="1"/>
</dbReference>
<evidence type="ECO:0000313" key="5">
    <source>
        <dbReference type="Proteomes" id="UP000619536"/>
    </source>
</evidence>
<dbReference type="EMBL" id="BMDH01000003">
    <property type="protein sequence ID" value="GGI14800.1"/>
    <property type="molecule type" value="Genomic_DNA"/>
</dbReference>
<dbReference type="InterPro" id="IPR008201">
    <property type="entry name" value="HepT-like"/>
</dbReference>
<reference evidence="4" key="2">
    <citation type="submission" date="2020-09" db="EMBL/GenBank/DDBJ databases">
        <authorList>
            <person name="Sun Q."/>
            <person name="Sedlacek I."/>
        </authorList>
    </citation>
    <scope>NUCLEOTIDE SEQUENCE</scope>
    <source>
        <strain evidence="4">CCM 8606</strain>
    </source>
</reference>
<gene>
    <name evidence="4" type="ORF">GCM10007377_12730</name>
</gene>
<keyword evidence="3" id="KW-0378">Hydrolase</keyword>
<name>A0A8J3AJ65_9BIFI</name>
<proteinExistence type="predicted"/>
<evidence type="ECO:0008006" key="6">
    <source>
        <dbReference type="Google" id="ProtNLM"/>
    </source>
</evidence>
<organism evidence="4 5">
    <name type="scientific">Galliscardovia ingluviei</name>
    <dbReference type="NCBI Taxonomy" id="1769422"/>
    <lineage>
        <taxon>Bacteria</taxon>
        <taxon>Bacillati</taxon>
        <taxon>Actinomycetota</taxon>
        <taxon>Actinomycetes</taxon>
        <taxon>Bifidobacteriales</taxon>
        <taxon>Bifidobacteriaceae</taxon>
        <taxon>Galliscardovia</taxon>
    </lineage>
</organism>
<dbReference type="AlphaFoldDB" id="A0A8J3AJ65"/>
<keyword evidence="5" id="KW-1185">Reference proteome</keyword>
<dbReference type="GO" id="GO:0110001">
    <property type="term" value="C:toxin-antitoxin complex"/>
    <property type="evidence" value="ECO:0007669"/>
    <property type="project" value="InterPro"/>
</dbReference>
<evidence type="ECO:0000256" key="3">
    <source>
        <dbReference type="ARBA" id="ARBA00022801"/>
    </source>
</evidence>
<dbReference type="Proteomes" id="UP000619536">
    <property type="component" value="Unassembled WGS sequence"/>
</dbReference>
<reference evidence="4" key="1">
    <citation type="journal article" date="2014" name="Int. J. Syst. Evol. Microbiol.">
        <title>Complete genome sequence of Corynebacterium casei LMG S-19264T (=DSM 44701T), isolated from a smear-ripened cheese.</title>
        <authorList>
            <consortium name="US DOE Joint Genome Institute (JGI-PGF)"/>
            <person name="Walter F."/>
            <person name="Albersmeier A."/>
            <person name="Kalinowski J."/>
            <person name="Ruckert C."/>
        </authorList>
    </citation>
    <scope>NUCLEOTIDE SEQUENCE</scope>
    <source>
        <strain evidence="4">CCM 8606</strain>
    </source>
</reference>
<keyword evidence="2" id="KW-0540">Nuclease</keyword>
<accession>A0A8J3AJ65</accession>